<proteinExistence type="inferred from homology"/>
<dbReference type="InterPro" id="IPR023796">
    <property type="entry name" value="Serpin_dom"/>
</dbReference>
<dbReference type="GO" id="GO:0005615">
    <property type="term" value="C:extracellular space"/>
    <property type="evidence" value="ECO:0007669"/>
    <property type="project" value="InterPro"/>
</dbReference>
<dbReference type="InterPro" id="IPR042185">
    <property type="entry name" value="Serpin_sf_2"/>
</dbReference>
<dbReference type="CDD" id="cd19590">
    <property type="entry name" value="serpin_thermopin-like"/>
    <property type="match status" value="1"/>
</dbReference>
<dbReference type="Gene3D" id="3.30.497.10">
    <property type="entry name" value="Antithrombin, subunit I, domain 2"/>
    <property type="match status" value="1"/>
</dbReference>
<reference evidence="3 4" key="1">
    <citation type="submission" date="2016-03" db="EMBL/GenBank/DDBJ databases">
        <title>Complete genome sequence of Thermococcus profundus strain DT5432.</title>
        <authorList>
            <person name="Oger P.M."/>
        </authorList>
    </citation>
    <scope>NUCLEOTIDE SEQUENCE [LARGE SCALE GENOMIC DNA]</scope>
    <source>
        <strain evidence="3 4">DT 5432</strain>
    </source>
</reference>
<feature type="domain" description="Serpin" evidence="2">
    <location>
        <begin position="46"/>
        <end position="404"/>
    </location>
</feature>
<dbReference type="PROSITE" id="PS51257">
    <property type="entry name" value="PROKAR_LIPOPROTEIN"/>
    <property type="match status" value="1"/>
</dbReference>
<dbReference type="AlphaFoldDB" id="A0A2Z2MD10"/>
<dbReference type="Gene3D" id="2.30.39.10">
    <property type="entry name" value="Alpha-1-antitrypsin, domain 1"/>
    <property type="match status" value="1"/>
</dbReference>
<gene>
    <name evidence="3" type="ORF">A3L09_09130</name>
</gene>
<name>A0A2Z2MD10_THEPR</name>
<protein>
    <recommendedName>
        <fullName evidence="2">Serpin domain-containing protein</fullName>
    </recommendedName>
</protein>
<dbReference type="PANTHER" id="PTHR11461">
    <property type="entry name" value="SERINE PROTEASE INHIBITOR, SERPIN"/>
    <property type="match status" value="1"/>
</dbReference>
<dbReference type="InterPro" id="IPR042178">
    <property type="entry name" value="Serpin_sf_1"/>
</dbReference>
<dbReference type="Proteomes" id="UP000250179">
    <property type="component" value="Chromosome"/>
</dbReference>
<dbReference type="InterPro" id="IPR036186">
    <property type="entry name" value="Serpin_sf"/>
</dbReference>
<dbReference type="EMBL" id="CP014862">
    <property type="protein sequence ID" value="ASJ03409.1"/>
    <property type="molecule type" value="Genomic_DNA"/>
</dbReference>
<dbReference type="Pfam" id="PF00079">
    <property type="entry name" value="Serpin"/>
    <property type="match status" value="1"/>
</dbReference>
<comment type="similarity">
    <text evidence="1">Belongs to the serpin family.</text>
</comment>
<dbReference type="KEGG" id="tprf:A3L09_09130"/>
<keyword evidence="4" id="KW-1185">Reference proteome</keyword>
<dbReference type="SUPFAM" id="SSF56574">
    <property type="entry name" value="Serpins"/>
    <property type="match status" value="1"/>
</dbReference>
<evidence type="ECO:0000313" key="4">
    <source>
        <dbReference type="Proteomes" id="UP000250179"/>
    </source>
</evidence>
<evidence type="ECO:0000259" key="2">
    <source>
        <dbReference type="SMART" id="SM00093"/>
    </source>
</evidence>
<dbReference type="InterPro" id="IPR000215">
    <property type="entry name" value="Serpin_fam"/>
</dbReference>
<evidence type="ECO:0000256" key="1">
    <source>
        <dbReference type="RuleBase" id="RU000411"/>
    </source>
</evidence>
<dbReference type="GeneID" id="33320577"/>
<organism evidence="3 4">
    <name type="scientific">Thermococcus profundus</name>
    <dbReference type="NCBI Taxonomy" id="49899"/>
    <lineage>
        <taxon>Archaea</taxon>
        <taxon>Methanobacteriati</taxon>
        <taxon>Methanobacteriota</taxon>
        <taxon>Thermococci</taxon>
        <taxon>Thermococcales</taxon>
        <taxon>Thermococcaceae</taxon>
        <taxon>Thermococcus</taxon>
    </lineage>
</organism>
<dbReference type="GO" id="GO:0004867">
    <property type="term" value="F:serine-type endopeptidase inhibitor activity"/>
    <property type="evidence" value="ECO:0007669"/>
    <property type="project" value="InterPro"/>
</dbReference>
<sequence length="406" mass="45087">MRKMLSIVLLALIVLAAGCTEKATTNVQLSGNGELKVAAGEDTFAVEFYKEIAKGEGNVLFSPYSIHTALAMTYEGVRGRTAGEMRSILHLPEDRSERLSGFRKLITDLNPQNGPYSLETANALWIQKDHPLKKSYVSIIKKYYLGTAEELDFSGDPEKAADTINRWTEEHTHGKIKDLVSPDSVRNSRFVLTNAVYMSGRWVHPFEPELTANETFHTPSGDITVEMMHTAGVFNYTEVGGVQVLELPYRGGRVSMVVFLPRGVDGYRKLDGNMSVDYILDALGSMKPENVSVSIPKFEMSTEYKLKETLRRMGMVDAFTEGADFSGMSDERLFISDVIHKAYIKVAENGTEAAAATAVIGYASAPVITREPKFIEFRADHPFAFIIVDKETKEILFMGRLVNPGE</sequence>
<dbReference type="OrthoDB" id="371710at2157"/>
<evidence type="ECO:0000313" key="3">
    <source>
        <dbReference type="EMBL" id="ASJ03409.1"/>
    </source>
</evidence>
<dbReference type="RefSeq" id="WP_088858666.1">
    <property type="nucleotide sequence ID" value="NZ_CP014862.1"/>
</dbReference>
<dbReference type="PANTHER" id="PTHR11461:SF211">
    <property type="entry name" value="GH10112P-RELATED"/>
    <property type="match status" value="1"/>
</dbReference>
<accession>A0A2Z2MD10</accession>
<dbReference type="SMART" id="SM00093">
    <property type="entry name" value="SERPIN"/>
    <property type="match status" value="1"/>
</dbReference>